<dbReference type="Proteomes" id="UP001189663">
    <property type="component" value="Unassembled WGS sequence"/>
</dbReference>
<sequence length="44" mass="4478">MIGASLGLSPSPDNLENTNRAFGITEHGVDSANCDPGTACYSGH</sequence>
<protein>
    <submittedName>
        <fullName evidence="1">Uncharacterized protein</fullName>
    </submittedName>
</protein>
<dbReference type="AlphaFoldDB" id="A0ABC8QEC8"/>
<keyword evidence="2" id="KW-1185">Reference proteome</keyword>
<comment type="caution">
    <text evidence="1">The sequence shown here is derived from an EMBL/GenBank/DDBJ whole genome shotgun (WGS) entry which is preliminary data.</text>
</comment>
<name>A0ABC8QEC8_9RALS</name>
<organism evidence="1 2">
    <name type="scientific">Ralstonia holmesii</name>
    <dbReference type="NCBI Taxonomy" id="3058602"/>
    <lineage>
        <taxon>Bacteria</taxon>
        <taxon>Pseudomonadati</taxon>
        <taxon>Pseudomonadota</taxon>
        <taxon>Betaproteobacteria</taxon>
        <taxon>Burkholderiales</taxon>
        <taxon>Burkholderiaceae</taxon>
        <taxon>Ralstonia</taxon>
    </lineage>
</organism>
<proteinExistence type="predicted"/>
<reference evidence="1 2" key="1">
    <citation type="submission" date="2023-07" db="EMBL/GenBank/DDBJ databases">
        <authorList>
            <person name="Peeters C."/>
        </authorList>
    </citation>
    <scope>NUCLEOTIDE SEQUENCE [LARGE SCALE GENOMIC DNA]</scope>
    <source>
        <strain evidence="1 2">LMG 18096</strain>
    </source>
</reference>
<evidence type="ECO:0000313" key="1">
    <source>
        <dbReference type="EMBL" id="CAJ0796832.1"/>
    </source>
</evidence>
<gene>
    <name evidence="1" type="ORF">LMG18096_03316</name>
</gene>
<evidence type="ECO:0000313" key="2">
    <source>
        <dbReference type="Proteomes" id="UP001189663"/>
    </source>
</evidence>
<accession>A0ABC8QEC8</accession>
<dbReference type="EMBL" id="CATZAT010000007">
    <property type="protein sequence ID" value="CAJ0796832.1"/>
    <property type="molecule type" value="Genomic_DNA"/>
</dbReference>